<dbReference type="InterPro" id="IPR013011">
    <property type="entry name" value="PTS_EIIB_2"/>
</dbReference>
<keyword evidence="3" id="KW-0762">Sugar transport</keyword>
<keyword evidence="9" id="KW-1185">Reference proteome</keyword>
<organism evidence="8 9">
    <name type="scientific">Clostridium grantii DSM 8605</name>
    <dbReference type="NCBI Taxonomy" id="1121316"/>
    <lineage>
        <taxon>Bacteria</taxon>
        <taxon>Bacillati</taxon>
        <taxon>Bacillota</taxon>
        <taxon>Clostridia</taxon>
        <taxon>Eubacteriales</taxon>
        <taxon>Clostridiaceae</taxon>
        <taxon>Clostridium</taxon>
    </lineage>
</organism>
<dbReference type="InterPro" id="IPR003501">
    <property type="entry name" value="PTS_EIIB_2/3"/>
</dbReference>
<dbReference type="RefSeq" id="WP_084133490.1">
    <property type="nucleotide sequence ID" value="NZ_FQXM01000009.1"/>
</dbReference>
<accession>A0A1M5UUN4</accession>
<dbReference type="PROSITE" id="PS51099">
    <property type="entry name" value="PTS_EIIB_TYPE_2"/>
    <property type="match status" value="1"/>
</dbReference>
<dbReference type="InterPro" id="IPR050864">
    <property type="entry name" value="Bacterial_PTS_Sugar_Transport"/>
</dbReference>
<dbReference type="CDD" id="cd05569">
    <property type="entry name" value="PTS_IIB_fructose"/>
    <property type="match status" value="1"/>
</dbReference>
<dbReference type="PANTHER" id="PTHR30505">
    <property type="entry name" value="FRUCTOSE-LIKE PERMEASE"/>
    <property type="match status" value="1"/>
</dbReference>
<evidence type="ECO:0000256" key="6">
    <source>
        <dbReference type="ARBA" id="ARBA00022777"/>
    </source>
</evidence>
<reference evidence="8 9" key="1">
    <citation type="submission" date="2016-11" db="EMBL/GenBank/DDBJ databases">
        <authorList>
            <person name="Jaros S."/>
            <person name="Januszkiewicz K."/>
            <person name="Wedrychowicz H."/>
        </authorList>
    </citation>
    <scope>NUCLEOTIDE SEQUENCE [LARGE SCALE GENOMIC DNA]</scope>
    <source>
        <strain evidence="8 9">DSM 8605</strain>
    </source>
</reference>
<dbReference type="OrthoDB" id="9782569at2"/>
<keyword evidence="5" id="KW-0598">Phosphotransferase system</keyword>
<dbReference type="FunFam" id="3.40.50.2300:FF:000014">
    <property type="entry name" value="PTS system fructose-like transporter subunit IIB"/>
    <property type="match status" value="1"/>
</dbReference>
<feature type="domain" description="PTS EIIB type-2" evidence="7">
    <location>
        <begin position="1"/>
        <end position="99"/>
    </location>
</feature>
<dbReference type="GO" id="GO:0016301">
    <property type="term" value="F:kinase activity"/>
    <property type="evidence" value="ECO:0007669"/>
    <property type="project" value="UniProtKB-KW"/>
</dbReference>
<dbReference type="STRING" id="1121316.SAMN02745207_01909"/>
<name>A0A1M5UUN4_9CLOT</name>
<dbReference type="EMBL" id="FQXM01000009">
    <property type="protein sequence ID" value="SHH66620.1"/>
    <property type="molecule type" value="Genomic_DNA"/>
</dbReference>
<proteinExistence type="predicted"/>
<evidence type="ECO:0000259" key="7">
    <source>
        <dbReference type="PROSITE" id="PS51099"/>
    </source>
</evidence>
<evidence type="ECO:0000313" key="8">
    <source>
        <dbReference type="EMBL" id="SHH66620.1"/>
    </source>
</evidence>
<keyword evidence="6" id="KW-0418">Kinase</keyword>
<dbReference type="NCBIfam" id="TIGR00829">
    <property type="entry name" value="FRU"/>
    <property type="match status" value="1"/>
</dbReference>
<evidence type="ECO:0000256" key="3">
    <source>
        <dbReference type="ARBA" id="ARBA00022597"/>
    </source>
</evidence>
<dbReference type="Gene3D" id="3.40.50.2300">
    <property type="match status" value="1"/>
</dbReference>
<dbReference type="SUPFAM" id="SSF52794">
    <property type="entry name" value="PTS system IIB component-like"/>
    <property type="match status" value="1"/>
</dbReference>
<keyword evidence="2" id="KW-0597">Phosphoprotein</keyword>
<evidence type="ECO:0000256" key="1">
    <source>
        <dbReference type="ARBA" id="ARBA00022448"/>
    </source>
</evidence>
<dbReference type="Proteomes" id="UP000184447">
    <property type="component" value="Unassembled WGS sequence"/>
</dbReference>
<dbReference type="AlphaFoldDB" id="A0A1M5UUN4"/>
<evidence type="ECO:0000313" key="9">
    <source>
        <dbReference type="Proteomes" id="UP000184447"/>
    </source>
</evidence>
<dbReference type="GO" id="GO:0005886">
    <property type="term" value="C:plasma membrane"/>
    <property type="evidence" value="ECO:0007669"/>
    <property type="project" value="TreeGrafter"/>
</dbReference>
<dbReference type="GO" id="GO:0090563">
    <property type="term" value="F:protein-phosphocysteine-sugar phosphotransferase activity"/>
    <property type="evidence" value="ECO:0007669"/>
    <property type="project" value="TreeGrafter"/>
</dbReference>
<evidence type="ECO:0000256" key="4">
    <source>
        <dbReference type="ARBA" id="ARBA00022679"/>
    </source>
</evidence>
<evidence type="ECO:0000256" key="2">
    <source>
        <dbReference type="ARBA" id="ARBA00022553"/>
    </source>
</evidence>
<sequence>MFILGVCSCPAGIAHTYMAAKALKKAAEKLGYEIKVETQGAAGPENIITAEDIERAAGVIFAADVAVINEERFEELPILEASVTEAIKDPKGLIEELLEGVE</sequence>
<dbReference type="InterPro" id="IPR003353">
    <property type="entry name" value="PTS_IIB_fruc"/>
</dbReference>
<keyword evidence="1" id="KW-0813">Transport</keyword>
<gene>
    <name evidence="8" type="ORF">SAMN02745207_01909</name>
</gene>
<evidence type="ECO:0000256" key="5">
    <source>
        <dbReference type="ARBA" id="ARBA00022683"/>
    </source>
</evidence>
<dbReference type="PANTHER" id="PTHR30505:SF0">
    <property type="entry name" value="FRUCTOSE-LIKE PTS SYSTEM EIIBC COMPONENT-RELATED"/>
    <property type="match status" value="1"/>
</dbReference>
<dbReference type="Pfam" id="PF02302">
    <property type="entry name" value="PTS_IIB"/>
    <property type="match status" value="1"/>
</dbReference>
<dbReference type="GO" id="GO:0009401">
    <property type="term" value="P:phosphoenolpyruvate-dependent sugar phosphotransferase system"/>
    <property type="evidence" value="ECO:0007669"/>
    <property type="project" value="UniProtKB-KW"/>
</dbReference>
<dbReference type="GO" id="GO:0022877">
    <property type="term" value="F:protein-N(PI)-phosphohistidine-fructose phosphotransferase system transporter activity"/>
    <property type="evidence" value="ECO:0007669"/>
    <property type="project" value="InterPro"/>
</dbReference>
<protein>
    <submittedName>
        <fullName evidence="8">PTS system, fructose-specific IIB component</fullName>
    </submittedName>
</protein>
<dbReference type="InterPro" id="IPR036095">
    <property type="entry name" value="PTS_EIIB-like_sf"/>
</dbReference>
<keyword evidence="4" id="KW-0808">Transferase</keyword>